<proteinExistence type="predicted"/>
<feature type="compositionally biased region" description="Basic residues" evidence="1">
    <location>
        <begin position="63"/>
        <end position="87"/>
    </location>
</feature>
<sequence>DRAAGVPRRRDPRGQAGGRRRPGRARCHLQRPRGRHAGGRGGRPAAAAGRGGSARRPLSGVGRPRRGRHQRRRPRGRRARRATAGRL</sequence>
<feature type="compositionally biased region" description="Basic and acidic residues" evidence="1">
    <location>
        <begin position="1"/>
        <end position="13"/>
    </location>
</feature>
<feature type="non-terminal residue" evidence="2">
    <location>
        <position position="87"/>
    </location>
</feature>
<feature type="non-terminal residue" evidence="2">
    <location>
        <position position="1"/>
    </location>
</feature>
<name>A0A6J4PPY3_9ACTN</name>
<organism evidence="2">
    <name type="scientific">uncultured Nocardioides sp</name>
    <dbReference type="NCBI Taxonomy" id="198441"/>
    <lineage>
        <taxon>Bacteria</taxon>
        <taxon>Bacillati</taxon>
        <taxon>Actinomycetota</taxon>
        <taxon>Actinomycetes</taxon>
        <taxon>Propionibacteriales</taxon>
        <taxon>Nocardioidaceae</taxon>
        <taxon>Nocardioides</taxon>
        <taxon>environmental samples</taxon>
    </lineage>
</organism>
<evidence type="ECO:0000313" key="2">
    <source>
        <dbReference type="EMBL" id="CAA9418672.1"/>
    </source>
</evidence>
<dbReference type="EMBL" id="CADCUP010000225">
    <property type="protein sequence ID" value="CAA9418672.1"/>
    <property type="molecule type" value="Genomic_DNA"/>
</dbReference>
<accession>A0A6J4PPY3</accession>
<feature type="compositionally biased region" description="Basic residues" evidence="1">
    <location>
        <begin position="18"/>
        <end position="38"/>
    </location>
</feature>
<evidence type="ECO:0000256" key="1">
    <source>
        <dbReference type="SAM" id="MobiDB-lite"/>
    </source>
</evidence>
<gene>
    <name evidence="2" type="ORF">AVDCRST_MAG06-3372</name>
</gene>
<protein>
    <submittedName>
        <fullName evidence="2">Uncharacterized protein</fullName>
    </submittedName>
</protein>
<dbReference type="AlphaFoldDB" id="A0A6J4PPY3"/>
<feature type="region of interest" description="Disordered" evidence="1">
    <location>
        <begin position="1"/>
        <end position="87"/>
    </location>
</feature>
<reference evidence="2" key="1">
    <citation type="submission" date="2020-02" db="EMBL/GenBank/DDBJ databases">
        <authorList>
            <person name="Meier V. D."/>
        </authorList>
    </citation>
    <scope>NUCLEOTIDE SEQUENCE</scope>
    <source>
        <strain evidence="2">AVDCRST_MAG06</strain>
    </source>
</reference>